<organism evidence="1 2">
    <name type="scientific">Ruminococcus callidus ATCC 27760</name>
    <dbReference type="NCBI Taxonomy" id="411473"/>
    <lineage>
        <taxon>Bacteria</taxon>
        <taxon>Bacillati</taxon>
        <taxon>Bacillota</taxon>
        <taxon>Clostridia</taxon>
        <taxon>Eubacteriales</taxon>
        <taxon>Oscillospiraceae</taxon>
        <taxon>Ruminococcus</taxon>
    </lineage>
</organism>
<comment type="caution">
    <text evidence="1">The sequence shown here is derived from an EMBL/GenBank/DDBJ whole genome shotgun (WGS) entry which is preliminary data.</text>
</comment>
<dbReference type="AlphaFoldDB" id="U2KF44"/>
<dbReference type="EMBL" id="AWVF01000350">
    <property type="protein sequence ID" value="ERJ90725.1"/>
    <property type="molecule type" value="Genomic_DNA"/>
</dbReference>
<sequence length="43" mass="4934">MIAFGFSPEFRLEKCRKICYTSVVSIFRGKDPAESAKNHRESP</sequence>
<dbReference type="Proteomes" id="UP000016662">
    <property type="component" value="Unassembled WGS sequence"/>
</dbReference>
<protein>
    <submittedName>
        <fullName evidence="1">Uncharacterized protein</fullName>
    </submittedName>
</protein>
<proteinExistence type="predicted"/>
<evidence type="ECO:0000313" key="2">
    <source>
        <dbReference type="Proteomes" id="UP000016662"/>
    </source>
</evidence>
<evidence type="ECO:0000313" key="1">
    <source>
        <dbReference type="EMBL" id="ERJ90725.1"/>
    </source>
</evidence>
<reference evidence="1 2" key="1">
    <citation type="submission" date="2013-07" db="EMBL/GenBank/DDBJ databases">
        <authorList>
            <person name="Weinstock G."/>
            <person name="Sodergren E."/>
            <person name="Wylie T."/>
            <person name="Fulton L."/>
            <person name="Fulton R."/>
            <person name="Fronick C."/>
            <person name="O'Laughlin M."/>
            <person name="Godfrey J."/>
            <person name="Miner T."/>
            <person name="Herter B."/>
            <person name="Appelbaum E."/>
            <person name="Cordes M."/>
            <person name="Lek S."/>
            <person name="Wollam A."/>
            <person name="Pepin K.H."/>
            <person name="Palsikar V.B."/>
            <person name="Mitreva M."/>
            <person name="Wilson R.K."/>
        </authorList>
    </citation>
    <scope>NUCLEOTIDE SEQUENCE [LARGE SCALE GENOMIC DNA]</scope>
    <source>
        <strain evidence="1 2">ATCC 27760</strain>
    </source>
</reference>
<keyword evidence="2" id="KW-1185">Reference proteome</keyword>
<accession>U2KF44</accession>
<name>U2KF44_9FIRM</name>
<dbReference type="HOGENOM" id="CLU_3239178_0_0_9"/>
<gene>
    <name evidence="1" type="ORF">RUMCAL_02788</name>
</gene>